<keyword evidence="2" id="KW-0812">Transmembrane</keyword>
<dbReference type="Ensembl" id="ENSSHAT00000046025.1">
    <property type="protein sequence ID" value="ENSSHAP00000030802.1"/>
    <property type="gene ID" value="ENSSHAG00000028189.1"/>
</dbReference>
<dbReference type="GO" id="GO:0016020">
    <property type="term" value="C:membrane"/>
    <property type="evidence" value="ECO:0007669"/>
    <property type="project" value="UniProtKB-SubCell"/>
</dbReference>
<keyword evidence="10" id="KW-1185">Reference proteome</keyword>
<evidence type="ECO:0000259" key="8">
    <source>
        <dbReference type="PROSITE" id="PS50835"/>
    </source>
</evidence>
<dbReference type="SMART" id="SM00409">
    <property type="entry name" value="IG"/>
    <property type="match status" value="1"/>
</dbReference>
<dbReference type="SUPFAM" id="SSF48726">
    <property type="entry name" value="Immunoglobulin"/>
    <property type="match status" value="1"/>
</dbReference>
<evidence type="ECO:0000313" key="9">
    <source>
        <dbReference type="Ensembl" id="ENSSHAP00000030802.1"/>
    </source>
</evidence>
<dbReference type="Pfam" id="PF07686">
    <property type="entry name" value="V-set"/>
    <property type="match status" value="1"/>
</dbReference>
<evidence type="ECO:0000256" key="5">
    <source>
        <dbReference type="ARBA" id="ARBA00023170"/>
    </source>
</evidence>
<dbReference type="SMART" id="SM00406">
    <property type="entry name" value="IGv"/>
    <property type="match status" value="1"/>
</dbReference>
<dbReference type="InParanoid" id="A0A7N4NZI7"/>
<evidence type="ECO:0000313" key="10">
    <source>
        <dbReference type="Proteomes" id="UP000007648"/>
    </source>
</evidence>
<dbReference type="Proteomes" id="UP000007648">
    <property type="component" value="Unassembled WGS sequence"/>
</dbReference>
<evidence type="ECO:0000256" key="7">
    <source>
        <dbReference type="SAM" id="SignalP"/>
    </source>
</evidence>
<dbReference type="PANTHER" id="PTHR19256:SF65">
    <property type="entry name" value="T CELL RECEPTOR GAMMA CONSTANT 1-RELATED"/>
    <property type="match status" value="1"/>
</dbReference>
<accession>A0A7N4NZI7</accession>
<reference evidence="9" key="3">
    <citation type="submission" date="2025-09" db="UniProtKB">
        <authorList>
            <consortium name="Ensembl"/>
        </authorList>
    </citation>
    <scope>IDENTIFICATION</scope>
</reference>
<dbReference type="InterPro" id="IPR036179">
    <property type="entry name" value="Ig-like_dom_sf"/>
</dbReference>
<keyword evidence="6" id="KW-0393">Immunoglobulin domain</keyword>
<organism evidence="9 10">
    <name type="scientific">Sarcophilus harrisii</name>
    <name type="common">Tasmanian devil</name>
    <name type="synonym">Sarcophilus laniarius</name>
    <dbReference type="NCBI Taxonomy" id="9305"/>
    <lineage>
        <taxon>Eukaryota</taxon>
        <taxon>Metazoa</taxon>
        <taxon>Chordata</taxon>
        <taxon>Craniata</taxon>
        <taxon>Vertebrata</taxon>
        <taxon>Euteleostomi</taxon>
        <taxon>Mammalia</taxon>
        <taxon>Metatheria</taxon>
        <taxon>Dasyuromorphia</taxon>
        <taxon>Dasyuridae</taxon>
        <taxon>Sarcophilus</taxon>
    </lineage>
</organism>
<feature type="domain" description="Ig-like" evidence="8">
    <location>
        <begin position="14"/>
        <end position="119"/>
    </location>
</feature>
<keyword evidence="5" id="KW-0675">Receptor</keyword>
<dbReference type="PROSITE" id="PS50835">
    <property type="entry name" value="IG_LIKE"/>
    <property type="match status" value="1"/>
</dbReference>
<feature type="chain" id="PRO_5029820632" description="Ig-like domain-containing protein" evidence="7">
    <location>
        <begin position="21"/>
        <end position="119"/>
    </location>
</feature>
<sequence length="119" mass="13447">MGGPFFLLLLSLLPARLSSAHLEQEVSVVGIQGGSVTLTCQISGTTSTIVHWYRLQDGKPPERFIYFSLTSDIVRYDKGFNNNKFQALKDEFNARKNILHIKNLDVSDTAMYYCAVWDN</sequence>
<name>A0A7N4NZI7_SARHA</name>
<dbReference type="Gene3D" id="2.60.40.10">
    <property type="entry name" value="Immunoglobulins"/>
    <property type="match status" value="1"/>
</dbReference>
<keyword evidence="7" id="KW-0732">Signal</keyword>
<dbReference type="GeneTree" id="ENSGT00940000153143"/>
<keyword evidence="3" id="KW-1133">Transmembrane helix</keyword>
<reference evidence="9" key="2">
    <citation type="submission" date="2025-08" db="UniProtKB">
        <authorList>
            <consortium name="Ensembl"/>
        </authorList>
    </citation>
    <scope>IDENTIFICATION</scope>
</reference>
<reference evidence="9 10" key="1">
    <citation type="journal article" date="2011" name="Proc. Natl. Acad. Sci. U.S.A.">
        <title>Genetic diversity and population structure of the endangered marsupial Sarcophilus harrisii (Tasmanian devil).</title>
        <authorList>
            <person name="Miller W."/>
            <person name="Hayes V.M."/>
            <person name="Ratan A."/>
            <person name="Petersen D.C."/>
            <person name="Wittekindt N.E."/>
            <person name="Miller J."/>
            <person name="Walenz B."/>
            <person name="Knight J."/>
            <person name="Qi J."/>
            <person name="Zhao F."/>
            <person name="Wang Q."/>
            <person name="Bedoya-Reina O.C."/>
            <person name="Katiyar N."/>
            <person name="Tomsho L.P."/>
            <person name="Kasson L.M."/>
            <person name="Hardie R.A."/>
            <person name="Woodbridge P."/>
            <person name="Tindall E.A."/>
            <person name="Bertelsen M.F."/>
            <person name="Dixon D."/>
            <person name="Pyecroft S."/>
            <person name="Helgen K.M."/>
            <person name="Lesk A.M."/>
            <person name="Pringle T.H."/>
            <person name="Patterson N."/>
            <person name="Zhang Y."/>
            <person name="Kreiss A."/>
            <person name="Woods G.M."/>
            <person name="Jones M.E."/>
            <person name="Schuster S.C."/>
        </authorList>
    </citation>
    <scope>NUCLEOTIDE SEQUENCE [LARGE SCALE GENOMIC DNA]</scope>
</reference>
<dbReference type="InterPro" id="IPR007110">
    <property type="entry name" value="Ig-like_dom"/>
</dbReference>
<evidence type="ECO:0000256" key="3">
    <source>
        <dbReference type="ARBA" id="ARBA00022989"/>
    </source>
</evidence>
<dbReference type="InterPro" id="IPR013106">
    <property type="entry name" value="Ig_V-set"/>
</dbReference>
<evidence type="ECO:0000256" key="1">
    <source>
        <dbReference type="ARBA" id="ARBA00004370"/>
    </source>
</evidence>
<dbReference type="InterPro" id="IPR013783">
    <property type="entry name" value="Ig-like_fold"/>
</dbReference>
<proteinExistence type="predicted"/>
<dbReference type="InterPro" id="IPR003599">
    <property type="entry name" value="Ig_sub"/>
</dbReference>
<evidence type="ECO:0000256" key="4">
    <source>
        <dbReference type="ARBA" id="ARBA00023136"/>
    </source>
</evidence>
<evidence type="ECO:0000256" key="2">
    <source>
        <dbReference type="ARBA" id="ARBA00022692"/>
    </source>
</evidence>
<dbReference type="InterPro" id="IPR051117">
    <property type="entry name" value="TRG_var/const_region"/>
</dbReference>
<dbReference type="PANTHER" id="PTHR19256">
    <property type="entry name" value="T-CELL RECEPTOR GAMMA CHAIN"/>
    <property type="match status" value="1"/>
</dbReference>
<comment type="subcellular location">
    <subcellularLocation>
        <location evidence="1">Membrane</location>
    </subcellularLocation>
</comment>
<evidence type="ECO:0000256" key="6">
    <source>
        <dbReference type="ARBA" id="ARBA00023319"/>
    </source>
</evidence>
<dbReference type="AlphaFoldDB" id="A0A7N4NZI7"/>
<protein>
    <recommendedName>
        <fullName evidence="8">Ig-like domain-containing protein</fullName>
    </recommendedName>
</protein>
<feature type="signal peptide" evidence="7">
    <location>
        <begin position="1"/>
        <end position="20"/>
    </location>
</feature>
<keyword evidence="4" id="KW-0472">Membrane</keyword>